<accession>A0A1G4IHN1</accession>
<organism evidence="1 2">
    <name type="scientific">Trypanosoma equiperdum</name>
    <dbReference type="NCBI Taxonomy" id="5694"/>
    <lineage>
        <taxon>Eukaryota</taxon>
        <taxon>Discoba</taxon>
        <taxon>Euglenozoa</taxon>
        <taxon>Kinetoplastea</taxon>
        <taxon>Metakinetoplastina</taxon>
        <taxon>Trypanosomatida</taxon>
        <taxon>Trypanosomatidae</taxon>
        <taxon>Trypanosoma</taxon>
    </lineage>
</organism>
<dbReference type="Proteomes" id="UP000195570">
    <property type="component" value="Unassembled WGS sequence"/>
</dbReference>
<dbReference type="AlphaFoldDB" id="A0A1G4IHN1"/>
<dbReference type="RefSeq" id="XP_067082514.1">
    <property type="nucleotide sequence ID" value="XM_067226413.1"/>
</dbReference>
<dbReference type="GeneID" id="92377461"/>
<proteinExistence type="predicted"/>
<evidence type="ECO:0000313" key="2">
    <source>
        <dbReference type="Proteomes" id="UP000195570"/>
    </source>
</evidence>
<name>A0A1G4IHN1_TRYEQ</name>
<sequence>MLRPHCTERVPSCIDSGSGNVVFALHPDPFGNQVCWGSCVVTRNLELVFSRPSYGASRLKIPGAHEKGDTSQFFCFSCVNATKLLGVPIEPKWVMSYDLSSNSYSEETEMSHANSVLQGLPTVAMLLMTNNAETKLLVVNPVLHVEKKEQIITYRATLLTSPDSVQHVVMCRGGRVVLLLEQCVGGNVASQCFGLLIRDGQPHAPFKSVRLTVPGEFIASMPAQRIICARARRPLGQTTHAMIETVDTEVTTFTDHGVVIVFRIGVSDAEPQRVTCVWVSHLFRRSESQKKLLRPLGVVERWNTTMSFKQATGLAGTKPPLPPLGCEVPQQLQGFKTHSSIICASSNGALILVAKPNSPDAFIACLGASVHERSSANAGVGVSLPPSLNLCDASWISGPLCGFLLLGNDDGRKVLSLYFLPLTGESPRRVHIEQTDCEWANIENRNVRFFSLSTVVNIFGVPQLRISLLFSQHRKRGDTQIEDWSELRTCLFSFPTVASLSSVEDPAHVSTLVYCTGLAAFEAIPWPVGTSARTKCTDEVHGFGDVQLSTEAALESQLKRWPHLEESGIEFFCGLIHEMIQRLTTSVQRCRFVDSGFGNRAVAALVAVFQGVAEAFVTLGVAYSSTLLKRYLCYVHSILVILRQALTVMGQYGAISACFSAVAPFAHLDSSGSEGELQPEWRALLGALFDEALAHTCAYPSLAQALLPHCSAGVKQIMEAGRRMEQWTHKQQETAATTLTTADRGESTQVRTLQEVLSLVRNGAPALSMLSPADVCCASRRLFFSDGIDTVQAFLKSFVGDYWMNCPDIQAVCKEYETVKEDMDIVLQCR</sequence>
<comment type="caution">
    <text evidence="1">The sequence shown here is derived from an EMBL/GenBank/DDBJ whole genome shotgun (WGS) entry which is preliminary data.</text>
</comment>
<evidence type="ECO:0000313" key="1">
    <source>
        <dbReference type="EMBL" id="SCU71939.1"/>
    </source>
</evidence>
<keyword evidence="2" id="KW-1185">Reference proteome</keyword>
<protein>
    <submittedName>
        <fullName evidence="1">Uncharacterized protein</fullName>
    </submittedName>
</protein>
<dbReference type="VEuPathDB" id="TriTrypDB:TEOVI_000352100"/>
<dbReference type="EMBL" id="CZPT02001763">
    <property type="protein sequence ID" value="SCU71939.1"/>
    <property type="molecule type" value="Genomic_DNA"/>
</dbReference>
<gene>
    <name evidence="1" type="ORF">TEOVI_000352100</name>
</gene>
<reference evidence="1" key="1">
    <citation type="submission" date="2016-09" db="EMBL/GenBank/DDBJ databases">
        <authorList>
            <person name="Hebert L."/>
            <person name="Moumen B."/>
        </authorList>
    </citation>
    <scope>NUCLEOTIDE SEQUENCE [LARGE SCALE GENOMIC DNA]</scope>
    <source>
        <strain evidence="1">OVI</strain>
    </source>
</reference>